<accession>A0A0Z8F501</accession>
<evidence type="ECO:0000313" key="2">
    <source>
        <dbReference type="EMBL" id="CYX41679.1"/>
    </source>
</evidence>
<protein>
    <submittedName>
        <fullName evidence="1">Uncharacterized protein</fullName>
    </submittedName>
</protein>
<dbReference type="EMBL" id="FIGO01000003">
    <property type="protein sequence ID" value="CYU57616.1"/>
    <property type="molecule type" value="Genomic_DNA"/>
</dbReference>
<dbReference type="Proteomes" id="UP000072353">
    <property type="component" value="Unassembled WGS sequence"/>
</dbReference>
<reference evidence="3 4" key="1">
    <citation type="submission" date="2016-02" db="EMBL/GenBank/DDBJ databases">
        <authorList>
            <consortium name="Pathogen Informatics"/>
        </authorList>
    </citation>
    <scope>NUCLEOTIDE SEQUENCE [LARGE SCALE GENOMIC DNA]</scope>
    <source>
        <strain evidence="1 4">LSS48</strain>
        <strain evidence="2 3">SS975</strain>
    </source>
</reference>
<gene>
    <name evidence="1" type="ORF">ERS132410_00566</name>
    <name evidence="2" type="ORF">ERS132521_00948</name>
</gene>
<dbReference type="Proteomes" id="UP000073485">
    <property type="component" value="Unassembled WGS sequence"/>
</dbReference>
<evidence type="ECO:0000313" key="3">
    <source>
        <dbReference type="Proteomes" id="UP000072353"/>
    </source>
</evidence>
<name>A0A0Z8F501_STRSU</name>
<evidence type="ECO:0000313" key="1">
    <source>
        <dbReference type="EMBL" id="CYU57616.1"/>
    </source>
</evidence>
<organism evidence="1 4">
    <name type="scientific">Streptococcus suis</name>
    <dbReference type="NCBI Taxonomy" id="1307"/>
    <lineage>
        <taxon>Bacteria</taxon>
        <taxon>Bacillati</taxon>
        <taxon>Bacillota</taxon>
        <taxon>Bacilli</taxon>
        <taxon>Lactobacillales</taxon>
        <taxon>Streptococcaceae</taxon>
        <taxon>Streptococcus</taxon>
    </lineage>
</organism>
<evidence type="ECO:0000313" key="4">
    <source>
        <dbReference type="Proteomes" id="UP000073485"/>
    </source>
</evidence>
<sequence length="53" mass="6695">MKKEMDKIQFEYRYEVQELMKVIDKYVKQNPAEKENKTLERFFDLLDVMDMEW</sequence>
<dbReference type="RefSeq" id="WP_004614779.1">
    <property type="nucleotide sequence ID" value="NZ_CEGO01000012.1"/>
</dbReference>
<proteinExistence type="predicted"/>
<dbReference type="AlphaFoldDB" id="A0A0Z8F501"/>
<dbReference type="EMBL" id="FILL01000007">
    <property type="protein sequence ID" value="CYX41679.1"/>
    <property type="molecule type" value="Genomic_DNA"/>
</dbReference>